<reference evidence="2" key="1">
    <citation type="submission" date="2018-05" db="EMBL/GenBank/DDBJ databases">
        <authorList>
            <person name="Lanie J.A."/>
            <person name="Ng W.-L."/>
            <person name="Kazmierczak K.M."/>
            <person name="Andrzejewski T.M."/>
            <person name="Davidsen T.M."/>
            <person name="Wayne K.J."/>
            <person name="Tettelin H."/>
            <person name="Glass J.I."/>
            <person name="Rusch D."/>
            <person name="Podicherti R."/>
            <person name="Tsui H.-C.T."/>
            <person name="Winkler M.E."/>
        </authorList>
    </citation>
    <scope>NUCLEOTIDE SEQUENCE</scope>
    <source>
        <strain evidence="2">ZC4RG45</strain>
    </source>
</reference>
<evidence type="ECO:0000313" key="3">
    <source>
        <dbReference type="Proteomes" id="UP000249324"/>
    </source>
</evidence>
<dbReference type="Gene3D" id="3.30.530.20">
    <property type="match status" value="1"/>
</dbReference>
<comment type="caution">
    <text evidence="2">The sequence shown here is derived from an EMBL/GenBank/DDBJ whole genome shotgun (WGS) entry which is preliminary data.</text>
</comment>
<reference evidence="1" key="2">
    <citation type="submission" date="2018-05" db="EMBL/GenBank/DDBJ databases">
        <authorList>
            <person name="Moura L."/>
            <person name="Setubal J.C."/>
        </authorList>
    </citation>
    <scope>NUCLEOTIDE SEQUENCE</scope>
    <source>
        <strain evidence="1">ZC4RG45</strain>
    </source>
</reference>
<dbReference type="Proteomes" id="UP000249324">
    <property type="component" value="Unassembled WGS sequence"/>
</dbReference>
<dbReference type="EMBL" id="QGUI02000179">
    <property type="protein sequence ID" value="MFO7193208.1"/>
    <property type="molecule type" value="Genomic_DNA"/>
</dbReference>
<proteinExistence type="predicted"/>
<evidence type="ECO:0000313" key="1">
    <source>
        <dbReference type="EMBL" id="MFO7193208.1"/>
    </source>
</evidence>
<name>A0A2W4J3H7_9PSEU</name>
<dbReference type="Pfam" id="PF10604">
    <property type="entry name" value="Polyketide_cyc2"/>
    <property type="match status" value="1"/>
</dbReference>
<evidence type="ECO:0000313" key="2">
    <source>
        <dbReference type="EMBL" id="PZM93880.1"/>
    </source>
</evidence>
<reference evidence="1" key="4">
    <citation type="submission" date="2023-08" db="EMBL/GenBank/DDBJ databases">
        <authorList>
            <person name="Guima S.E.S."/>
            <person name="Martins L.F."/>
            <person name="Silva A.M."/>
            <person name="Setubal J.C."/>
        </authorList>
    </citation>
    <scope>NUCLEOTIDE SEQUENCE</scope>
    <source>
        <strain evidence="1">ZC4RG45</strain>
    </source>
</reference>
<protein>
    <submittedName>
        <fullName evidence="2">SRPBCC family protein</fullName>
    </submittedName>
</protein>
<organism evidence="2">
    <name type="scientific">Thermocrispum agreste</name>
    <dbReference type="NCBI Taxonomy" id="37925"/>
    <lineage>
        <taxon>Bacteria</taxon>
        <taxon>Bacillati</taxon>
        <taxon>Actinomycetota</taxon>
        <taxon>Actinomycetes</taxon>
        <taxon>Pseudonocardiales</taxon>
        <taxon>Pseudonocardiaceae</taxon>
        <taxon>Thermocrispum</taxon>
    </lineage>
</organism>
<dbReference type="AlphaFoldDB" id="A0A2W4J3H7"/>
<dbReference type="CDD" id="cd07812">
    <property type="entry name" value="SRPBCC"/>
    <property type="match status" value="1"/>
</dbReference>
<dbReference type="InterPro" id="IPR023393">
    <property type="entry name" value="START-like_dom_sf"/>
</dbReference>
<dbReference type="EMBL" id="QGUI01000634">
    <property type="protein sequence ID" value="PZM93880.1"/>
    <property type="molecule type" value="Genomic_DNA"/>
</dbReference>
<dbReference type="SUPFAM" id="SSF55961">
    <property type="entry name" value="Bet v1-like"/>
    <property type="match status" value="1"/>
</dbReference>
<sequence>MVEVRRFIAAEPQKVFDVLSDGWQYANWVVGAAHIRAVDRGWPAAGSRIHHKIGAWPVQMADVTRVLKLDAPALLELEAEVRPLGTAWVKMELSPVDGGTEVRMTERIVHGPMAAIPIGVQALLLKPRNAESLSRLADLVQGRIALADAATAAPGQSGVS</sequence>
<gene>
    <name evidence="1" type="ORF">DIU77_013280</name>
    <name evidence="2" type="ORF">DIU77_14950</name>
</gene>
<reference evidence="1 3" key="3">
    <citation type="journal article" date="2021" name="BMC Genomics">
        <title>Genome-resolved metagenome and metatranscriptome analyses of thermophilic composting reveal key bacterial players and their metabolic interactions.</title>
        <authorList>
            <person name="Braga L.P.P."/>
            <person name="Pereira R.V."/>
            <person name="Martins L.F."/>
            <person name="Moura L.M.S."/>
            <person name="Sanchez F.B."/>
            <person name="Patane J.S.L."/>
            <person name="da Silva A.M."/>
            <person name="Setubal J.C."/>
        </authorList>
    </citation>
    <scope>NUCLEOTIDE SEQUENCE [LARGE SCALE GENOMIC DNA]</scope>
    <source>
        <strain evidence="1">ZC4RG45</strain>
    </source>
</reference>
<dbReference type="InterPro" id="IPR019587">
    <property type="entry name" value="Polyketide_cyclase/dehydratase"/>
</dbReference>
<dbReference type="STRING" id="1111738.GCA_000427905_01927"/>
<accession>A0A2W4J3H7</accession>